<evidence type="ECO:0000313" key="1">
    <source>
        <dbReference type="EMBL" id="PBK68138.1"/>
    </source>
</evidence>
<accession>A0A2H3BQ22</accession>
<dbReference type="EMBL" id="KZ293434">
    <property type="protein sequence ID" value="PBK68138.1"/>
    <property type="molecule type" value="Genomic_DNA"/>
</dbReference>
<reference evidence="2" key="1">
    <citation type="journal article" date="2017" name="Nat. Ecol. Evol.">
        <title>Genome expansion and lineage-specific genetic innovations in the forest pathogenic fungi Armillaria.</title>
        <authorList>
            <person name="Sipos G."/>
            <person name="Prasanna A.N."/>
            <person name="Walter M.C."/>
            <person name="O'Connor E."/>
            <person name="Balint B."/>
            <person name="Krizsan K."/>
            <person name="Kiss B."/>
            <person name="Hess J."/>
            <person name="Varga T."/>
            <person name="Slot J."/>
            <person name="Riley R."/>
            <person name="Boka B."/>
            <person name="Rigling D."/>
            <person name="Barry K."/>
            <person name="Lee J."/>
            <person name="Mihaltcheva S."/>
            <person name="LaButti K."/>
            <person name="Lipzen A."/>
            <person name="Waldron R."/>
            <person name="Moloney N.M."/>
            <person name="Sperisen C."/>
            <person name="Kredics L."/>
            <person name="Vagvoelgyi C."/>
            <person name="Patrignani A."/>
            <person name="Fitzpatrick D."/>
            <person name="Nagy I."/>
            <person name="Doyle S."/>
            <person name="Anderson J.B."/>
            <person name="Grigoriev I.V."/>
            <person name="Gueldener U."/>
            <person name="Muensterkoetter M."/>
            <person name="Nagy L.G."/>
        </authorList>
    </citation>
    <scope>NUCLEOTIDE SEQUENCE [LARGE SCALE GENOMIC DNA]</scope>
    <source>
        <strain evidence="2">28-4</strain>
    </source>
</reference>
<organism evidence="1 2">
    <name type="scientific">Armillaria solidipes</name>
    <dbReference type="NCBI Taxonomy" id="1076256"/>
    <lineage>
        <taxon>Eukaryota</taxon>
        <taxon>Fungi</taxon>
        <taxon>Dikarya</taxon>
        <taxon>Basidiomycota</taxon>
        <taxon>Agaricomycotina</taxon>
        <taxon>Agaricomycetes</taxon>
        <taxon>Agaricomycetidae</taxon>
        <taxon>Agaricales</taxon>
        <taxon>Marasmiineae</taxon>
        <taxon>Physalacriaceae</taxon>
        <taxon>Armillaria</taxon>
    </lineage>
</organism>
<protein>
    <submittedName>
        <fullName evidence="1">Uncharacterized protein</fullName>
    </submittedName>
</protein>
<gene>
    <name evidence="1" type="ORF">ARMSODRAFT_1020162</name>
</gene>
<dbReference type="AlphaFoldDB" id="A0A2H3BQ22"/>
<name>A0A2H3BQ22_9AGAR</name>
<evidence type="ECO:0000313" key="2">
    <source>
        <dbReference type="Proteomes" id="UP000218334"/>
    </source>
</evidence>
<proteinExistence type="predicted"/>
<dbReference type="Proteomes" id="UP000218334">
    <property type="component" value="Unassembled WGS sequence"/>
</dbReference>
<keyword evidence="2" id="KW-1185">Reference proteome</keyword>
<sequence length="125" mass="14012">MATLYMAVRWFYAWCAFITHGGTKETCFSALIDSLIAGSPLWVPMISNVITSINILTTDCVIRCWIIWERNWSVVVLPSLCTLCGTIFDNIFLVKELTLLTNSQGNLVTPWGSDTIIWGVAYSIL</sequence>